<protein>
    <submittedName>
        <fullName evidence="2">Roadblock/LC7 domain-containing protein</fullName>
    </submittedName>
</protein>
<dbReference type="SUPFAM" id="SSF103196">
    <property type="entry name" value="Roadblock/LC7 domain"/>
    <property type="match status" value="1"/>
</dbReference>
<keyword evidence="3" id="KW-1185">Reference proteome</keyword>
<proteinExistence type="predicted"/>
<dbReference type="RefSeq" id="WP_150455561.1">
    <property type="nucleotide sequence ID" value="NZ_VYKI01000025.1"/>
</dbReference>
<dbReference type="Proteomes" id="UP000326367">
    <property type="component" value="Unassembled WGS sequence"/>
</dbReference>
<accession>A0ABQ6SXQ5</accession>
<evidence type="ECO:0000313" key="2">
    <source>
        <dbReference type="EMBL" id="KAA8995117.1"/>
    </source>
</evidence>
<dbReference type="InterPro" id="IPR004942">
    <property type="entry name" value="Roadblock/LAMTOR2_dom"/>
</dbReference>
<reference evidence="2 3" key="1">
    <citation type="journal article" date="2020" name="Antonie Van Leeuwenhoek">
        <title>Stenotrophomonas cyclobalanopsidis sp. nov., isolated from the leaf spot disease of Cyclobalanopsis patelliformis.</title>
        <authorList>
            <person name="Bian D.R."/>
            <person name="Xue H."/>
            <person name="Piao C.G."/>
            <person name="Li Y."/>
        </authorList>
    </citation>
    <scope>NUCLEOTIDE SEQUENCE [LARGE SCALE GENOMIC DNA]</scope>
    <source>
        <strain evidence="2 3">TPQG1-4</strain>
    </source>
</reference>
<feature type="domain" description="Roadblock/LAMTOR2" evidence="1">
    <location>
        <begin position="8"/>
        <end position="98"/>
    </location>
</feature>
<dbReference type="EMBL" id="VYKI01000025">
    <property type="protein sequence ID" value="KAA8995117.1"/>
    <property type="molecule type" value="Genomic_DNA"/>
</dbReference>
<evidence type="ECO:0000313" key="3">
    <source>
        <dbReference type="Proteomes" id="UP000326367"/>
    </source>
</evidence>
<organism evidence="2 3">
    <name type="scientific">Stenotrophomonas cyclobalanopsidis</name>
    <dbReference type="NCBI Taxonomy" id="2771362"/>
    <lineage>
        <taxon>Bacteria</taxon>
        <taxon>Pseudomonadati</taxon>
        <taxon>Pseudomonadota</taxon>
        <taxon>Gammaproteobacteria</taxon>
        <taxon>Lysobacterales</taxon>
        <taxon>Lysobacteraceae</taxon>
        <taxon>Stenotrophomonas</taxon>
    </lineage>
</organism>
<dbReference type="Gene3D" id="3.30.450.30">
    <property type="entry name" value="Dynein light chain 2a, cytoplasmic"/>
    <property type="match status" value="1"/>
</dbReference>
<dbReference type="SMART" id="SM00960">
    <property type="entry name" value="Robl_LC7"/>
    <property type="match status" value="1"/>
</dbReference>
<name>A0ABQ6SXQ5_9GAMM</name>
<dbReference type="Pfam" id="PF03259">
    <property type="entry name" value="Robl_LC7"/>
    <property type="match status" value="1"/>
</dbReference>
<comment type="caution">
    <text evidence="2">The sequence shown here is derived from an EMBL/GenBank/DDBJ whole genome shotgun (WGS) entry which is preliminary data.</text>
</comment>
<evidence type="ECO:0000259" key="1">
    <source>
        <dbReference type="SMART" id="SM00960"/>
    </source>
</evidence>
<sequence length="125" mass="12898">MNDSLHAAAALNALARDVSGVQAIVVASADGFALAQAGPKGNVADRLAAMTSSMLGLASALGRELRFGELDTLILDAADGKVLMLAIPGTQPRLLMTACDHSCVIGNALWHAKQCVRTLADNTTR</sequence>
<gene>
    <name evidence="2" type="ORF">FJU31_15675</name>
</gene>